<comment type="caution">
    <text evidence="2">The sequence shown here is derived from an EMBL/GenBank/DDBJ whole genome shotgun (WGS) entry which is preliminary data.</text>
</comment>
<gene>
    <name evidence="2" type="ORF">Aple_057930</name>
</gene>
<dbReference type="AlphaFoldDB" id="A0A5M3XNT8"/>
<evidence type="ECO:0000256" key="1">
    <source>
        <dbReference type="SAM" id="MobiDB-lite"/>
    </source>
</evidence>
<proteinExistence type="predicted"/>
<sequence>MPLPTPPHHDPPKPRSTHNRPKDPKEKDAPHAIARKEPPTPEKTAVGQPTRSDAGVILGNARSPATLLNLSIWCRLVAATLPPTHPFDLPWAPPDPVIPVVA</sequence>
<organism evidence="2 3">
    <name type="scientific">Acrocarpospora pleiomorpha</name>
    <dbReference type="NCBI Taxonomy" id="90975"/>
    <lineage>
        <taxon>Bacteria</taxon>
        <taxon>Bacillati</taxon>
        <taxon>Actinomycetota</taxon>
        <taxon>Actinomycetes</taxon>
        <taxon>Streptosporangiales</taxon>
        <taxon>Streptosporangiaceae</taxon>
        <taxon>Acrocarpospora</taxon>
    </lineage>
</organism>
<reference evidence="2 3" key="1">
    <citation type="submission" date="2019-10" db="EMBL/GenBank/DDBJ databases">
        <title>Whole genome shotgun sequence of Acrocarpospora pleiomorpha NBRC 16267.</title>
        <authorList>
            <person name="Ichikawa N."/>
            <person name="Kimura A."/>
            <person name="Kitahashi Y."/>
            <person name="Komaki H."/>
            <person name="Oguchi A."/>
        </authorList>
    </citation>
    <scope>NUCLEOTIDE SEQUENCE [LARGE SCALE GENOMIC DNA]</scope>
    <source>
        <strain evidence="2 3">NBRC 16267</strain>
    </source>
</reference>
<accession>A0A5M3XNT8</accession>
<dbReference type="EMBL" id="BLAF01000035">
    <property type="protein sequence ID" value="GES22894.1"/>
    <property type="molecule type" value="Genomic_DNA"/>
</dbReference>
<feature type="compositionally biased region" description="Basic and acidic residues" evidence="1">
    <location>
        <begin position="20"/>
        <end position="40"/>
    </location>
</feature>
<dbReference type="Proteomes" id="UP000377595">
    <property type="component" value="Unassembled WGS sequence"/>
</dbReference>
<name>A0A5M3XNT8_9ACTN</name>
<keyword evidence="3" id="KW-1185">Reference proteome</keyword>
<evidence type="ECO:0000313" key="3">
    <source>
        <dbReference type="Proteomes" id="UP000377595"/>
    </source>
</evidence>
<protein>
    <submittedName>
        <fullName evidence="2">Uncharacterized protein</fullName>
    </submittedName>
</protein>
<evidence type="ECO:0000313" key="2">
    <source>
        <dbReference type="EMBL" id="GES22894.1"/>
    </source>
</evidence>
<feature type="region of interest" description="Disordered" evidence="1">
    <location>
        <begin position="1"/>
        <end position="56"/>
    </location>
</feature>